<evidence type="ECO:0000256" key="2">
    <source>
        <dbReference type="ARBA" id="ARBA00023125"/>
    </source>
</evidence>
<organism evidence="8 9">
    <name type="scientific">Heracleum sosnowskyi</name>
    <dbReference type="NCBI Taxonomy" id="360622"/>
    <lineage>
        <taxon>Eukaryota</taxon>
        <taxon>Viridiplantae</taxon>
        <taxon>Streptophyta</taxon>
        <taxon>Embryophyta</taxon>
        <taxon>Tracheophyta</taxon>
        <taxon>Spermatophyta</taxon>
        <taxon>Magnoliopsida</taxon>
        <taxon>eudicotyledons</taxon>
        <taxon>Gunneridae</taxon>
        <taxon>Pentapetalae</taxon>
        <taxon>asterids</taxon>
        <taxon>campanulids</taxon>
        <taxon>Apiales</taxon>
        <taxon>Apiaceae</taxon>
        <taxon>Apioideae</taxon>
        <taxon>apioid superclade</taxon>
        <taxon>Tordylieae</taxon>
        <taxon>Tordyliinae</taxon>
        <taxon>Heracleum</taxon>
    </lineage>
</organism>
<gene>
    <name evidence="8" type="ORF">POM88_001539</name>
</gene>
<dbReference type="Gene3D" id="3.10.20.90">
    <property type="entry name" value="Phosphatidylinositol 3-kinase Catalytic Subunit, Chain A, domain 1"/>
    <property type="match status" value="1"/>
</dbReference>
<dbReference type="InterPro" id="IPR029016">
    <property type="entry name" value="GAF-like_dom_sf"/>
</dbReference>
<keyword evidence="2" id="KW-0238">DNA-binding</keyword>
<reference evidence="8" key="1">
    <citation type="submission" date="2023-02" db="EMBL/GenBank/DDBJ databases">
        <title>Genome of toxic invasive species Heracleum sosnowskyi carries increased number of genes despite the absence of recent whole-genome duplications.</title>
        <authorList>
            <person name="Schelkunov M."/>
            <person name="Shtratnikova V."/>
            <person name="Makarenko M."/>
            <person name="Klepikova A."/>
            <person name="Omelchenko D."/>
            <person name="Novikova G."/>
            <person name="Obukhova E."/>
            <person name="Bogdanov V."/>
            <person name="Penin A."/>
            <person name="Logacheva M."/>
        </authorList>
    </citation>
    <scope>NUCLEOTIDE SEQUENCE</scope>
    <source>
        <strain evidence="8">Hsosn_3</strain>
        <tissue evidence="8">Leaf</tissue>
    </source>
</reference>
<dbReference type="EMBL" id="JAUIZM010000001">
    <property type="protein sequence ID" value="KAK1401934.1"/>
    <property type="molecule type" value="Genomic_DNA"/>
</dbReference>
<keyword evidence="3" id="KW-0804">Transcription</keyword>
<dbReference type="InterPro" id="IPR003035">
    <property type="entry name" value="RWP-RK_dom"/>
</dbReference>
<keyword evidence="4" id="KW-0539">Nucleus</keyword>
<evidence type="ECO:0008006" key="10">
    <source>
        <dbReference type="Google" id="ProtNLM"/>
    </source>
</evidence>
<dbReference type="SUPFAM" id="SSF54277">
    <property type="entry name" value="CAD &amp; PB1 domains"/>
    <property type="match status" value="1"/>
</dbReference>
<sequence>MVLDSSSDSVLLLDWVASWKTTEGGLNYWELKPQIKQYQNRIINERLSGYKLYALATTITIPEEIYDDNQLQDQQPTSIISRVFRSGEPEISPDISFYSQHEHPHRDFALSCGIRASFCLPIFQTVDENDYYPDSVLELVSTSDKEIESLRRHFNTDYMKKLYLLAHQLPPKMTSLGLGEMDHVLTVVCEKLTLPLAQCWFPSGRHQGGFRVMYQSSNRVFHNNKLLFNFKDACSQLMWKLSDSLVGKTHSSHKSFFCQDITKISITKYPFAHYARNCESFACFTIFLRSSFPQHRECVLEFFLPSQKMDVHYPHTLLNSIFAIMKEHLHYYTYDSGENLTQVLSVQVVNPSMLNEPESFQIGQPERSHPHFKGLKDEGDLSQQIIRNVLLLFQDGIEEDVSAQNMNLFEGIANDEMPKRTPYIVDEISPLNELEKESPMKCITDTFKIDKQSKKYISYESISEHFGGPLVDAAKSFGVSRSTFKRICRDLGIKRWQNGKRKTEHNTSSNLRRRINDEEPSRGNVSCSEVPPVQDRVVDHTSQDLNKLTVKATYNGTTIRFGLPGSAGFAELEENVIERLHLERNSFSINYQDDEGDQVLIACDMDVRECMEITRFLEKTTIKLLLDPPINQIAP</sequence>
<feature type="region of interest" description="Disordered" evidence="5">
    <location>
        <begin position="499"/>
        <end position="529"/>
    </location>
</feature>
<comment type="caution">
    <text evidence="8">The sequence shown here is derived from an EMBL/GenBank/DDBJ whole genome shotgun (WGS) entry which is preliminary data.</text>
</comment>
<dbReference type="PANTHER" id="PTHR32002">
    <property type="entry name" value="PROTEIN NLP8"/>
    <property type="match status" value="1"/>
</dbReference>
<keyword evidence="9" id="KW-1185">Reference proteome</keyword>
<evidence type="ECO:0000313" key="8">
    <source>
        <dbReference type="EMBL" id="KAK1401934.1"/>
    </source>
</evidence>
<dbReference type="PROSITE" id="PS51745">
    <property type="entry name" value="PB1"/>
    <property type="match status" value="1"/>
</dbReference>
<dbReference type="PROSITE" id="PS51519">
    <property type="entry name" value="RWP_RK"/>
    <property type="match status" value="1"/>
</dbReference>
<dbReference type="Pfam" id="PF22922">
    <property type="entry name" value="GAF_NLP"/>
    <property type="match status" value="1"/>
</dbReference>
<dbReference type="GO" id="GO:0003700">
    <property type="term" value="F:DNA-binding transcription factor activity"/>
    <property type="evidence" value="ECO:0007669"/>
    <property type="project" value="InterPro"/>
</dbReference>
<dbReference type="Pfam" id="PF00564">
    <property type="entry name" value="PB1"/>
    <property type="match status" value="1"/>
</dbReference>
<feature type="domain" description="RWP-RK" evidence="6">
    <location>
        <begin position="445"/>
        <end position="524"/>
    </location>
</feature>
<dbReference type="Proteomes" id="UP001237642">
    <property type="component" value="Unassembled WGS sequence"/>
</dbReference>
<evidence type="ECO:0000259" key="7">
    <source>
        <dbReference type="PROSITE" id="PS51745"/>
    </source>
</evidence>
<evidence type="ECO:0000256" key="1">
    <source>
        <dbReference type="ARBA" id="ARBA00023015"/>
    </source>
</evidence>
<evidence type="ECO:0000256" key="5">
    <source>
        <dbReference type="SAM" id="MobiDB-lite"/>
    </source>
</evidence>
<name>A0AAD8JD75_9APIA</name>
<proteinExistence type="predicted"/>
<dbReference type="Pfam" id="PF02042">
    <property type="entry name" value="RWP-RK"/>
    <property type="match status" value="1"/>
</dbReference>
<dbReference type="Gene3D" id="3.30.450.40">
    <property type="match status" value="1"/>
</dbReference>
<dbReference type="InterPro" id="IPR053793">
    <property type="entry name" value="PB1-like"/>
</dbReference>
<evidence type="ECO:0000259" key="6">
    <source>
        <dbReference type="PROSITE" id="PS51519"/>
    </source>
</evidence>
<protein>
    <recommendedName>
        <fullName evidence="10">PB1 domain-containing protein</fullName>
    </recommendedName>
</protein>
<keyword evidence="1" id="KW-0805">Transcription regulation</keyword>
<evidence type="ECO:0000256" key="3">
    <source>
        <dbReference type="ARBA" id="ARBA00023163"/>
    </source>
</evidence>
<dbReference type="InterPro" id="IPR000270">
    <property type="entry name" value="PB1_dom"/>
</dbReference>
<dbReference type="AlphaFoldDB" id="A0AAD8JD75"/>
<evidence type="ECO:0000256" key="4">
    <source>
        <dbReference type="ARBA" id="ARBA00023242"/>
    </source>
</evidence>
<dbReference type="InterPro" id="IPR045012">
    <property type="entry name" value="NLP"/>
</dbReference>
<accession>A0AAD8JD75</accession>
<dbReference type="PANTHER" id="PTHR32002:SF62">
    <property type="entry name" value="PROTEIN NLP6-LIKE ISOFORM X1"/>
    <property type="match status" value="1"/>
</dbReference>
<dbReference type="GO" id="GO:0003677">
    <property type="term" value="F:DNA binding"/>
    <property type="evidence" value="ECO:0007669"/>
    <property type="project" value="UniProtKB-KW"/>
</dbReference>
<dbReference type="SMART" id="SM00666">
    <property type="entry name" value="PB1"/>
    <property type="match status" value="1"/>
</dbReference>
<feature type="domain" description="PB1" evidence="7">
    <location>
        <begin position="547"/>
        <end position="629"/>
    </location>
</feature>
<dbReference type="InterPro" id="IPR055081">
    <property type="entry name" value="NLP1-9_GAF"/>
</dbReference>
<evidence type="ECO:0000313" key="9">
    <source>
        <dbReference type="Proteomes" id="UP001237642"/>
    </source>
</evidence>
<reference evidence="8" key="2">
    <citation type="submission" date="2023-05" db="EMBL/GenBank/DDBJ databases">
        <authorList>
            <person name="Schelkunov M.I."/>
        </authorList>
    </citation>
    <scope>NUCLEOTIDE SEQUENCE</scope>
    <source>
        <strain evidence="8">Hsosn_3</strain>
        <tissue evidence="8">Leaf</tissue>
    </source>
</reference>